<organism evidence="2 3">
    <name type="scientific">Miscanthus lutarioriparius</name>
    <dbReference type="NCBI Taxonomy" id="422564"/>
    <lineage>
        <taxon>Eukaryota</taxon>
        <taxon>Viridiplantae</taxon>
        <taxon>Streptophyta</taxon>
        <taxon>Embryophyta</taxon>
        <taxon>Tracheophyta</taxon>
        <taxon>Spermatophyta</taxon>
        <taxon>Magnoliopsida</taxon>
        <taxon>Liliopsida</taxon>
        <taxon>Poales</taxon>
        <taxon>Poaceae</taxon>
        <taxon>PACMAD clade</taxon>
        <taxon>Panicoideae</taxon>
        <taxon>Andropogonodae</taxon>
        <taxon>Andropogoneae</taxon>
        <taxon>Saccharinae</taxon>
        <taxon>Miscanthus</taxon>
    </lineage>
</organism>
<evidence type="ECO:0000256" key="1">
    <source>
        <dbReference type="SAM" id="MobiDB-lite"/>
    </source>
</evidence>
<dbReference type="Proteomes" id="UP000604825">
    <property type="component" value="Unassembled WGS sequence"/>
</dbReference>
<comment type="caution">
    <text evidence="2">The sequence shown here is derived from an EMBL/GenBank/DDBJ whole genome shotgun (WGS) entry which is preliminary data.</text>
</comment>
<proteinExistence type="predicted"/>
<accession>A0A811RZ96</accession>
<evidence type="ECO:0000313" key="3">
    <source>
        <dbReference type="Proteomes" id="UP000604825"/>
    </source>
</evidence>
<protein>
    <submittedName>
        <fullName evidence="2">Uncharacterized protein</fullName>
    </submittedName>
</protein>
<gene>
    <name evidence="2" type="ORF">NCGR_LOCUS58271</name>
</gene>
<reference evidence="2" key="1">
    <citation type="submission" date="2020-10" db="EMBL/GenBank/DDBJ databases">
        <authorList>
            <person name="Han B."/>
            <person name="Lu T."/>
            <person name="Zhao Q."/>
            <person name="Huang X."/>
            <person name="Zhao Y."/>
        </authorList>
    </citation>
    <scope>NUCLEOTIDE SEQUENCE</scope>
</reference>
<name>A0A811RZ96_9POAL</name>
<evidence type="ECO:0000313" key="2">
    <source>
        <dbReference type="EMBL" id="CAD6334173.1"/>
    </source>
</evidence>
<sequence length="559" mass="58457">MNLLPCSLLLPSSSWVRSIQRFDKSDAHWDQLFAKLQQPARGCTPSSCNDDSGGVTMDALVISTDPNAPLDAIQKVAIVLPHGSKLSCLGSVLKSDLACPERLAIDAADGADPSSSLLTAPSPPMLEAAPSTAREQRVAAVDFAGFLVNISPLDSKLILDALDKLYAEQNAKWDRRFADLDTAWDQRLAPRNRARAMGEQRDATVALGVSTLEEYSAAQPCVALSVRAACPHPEERVLELSASDTAFGSVLSGTADEAASTDQWFVDALNAPTPHPIERGSDVFGLDPMPPHISASVTPAPATPSPPPPVTPIDSPGHSNLCSAVSASGSAYGNTEFFSVWEHLLAASLQANVRAYTSDAGSGNFAVDLRSGCRIMLPVGSYPCWFGVEHLSTGDVHRVERDALETENRGWIRAVLDSTTSSLPTLLQASSTSTINMELALGATGTAATPSDFSIAPVNHDAPANRSTKCLGGAVDVVAPAAASAVAMAPVIISTRAADTPTAIDVVCSIVTFDVDSGGDVSASLIIAGMPEVLPVSVKFWMGSCSNVEVISLNFVLAT</sequence>
<keyword evidence="3" id="KW-1185">Reference proteome</keyword>
<feature type="region of interest" description="Disordered" evidence="1">
    <location>
        <begin position="110"/>
        <end position="131"/>
    </location>
</feature>
<dbReference type="EMBL" id="CAJGYO010000017">
    <property type="protein sequence ID" value="CAD6334173.1"/>
    <property type="molecule type" value="Genomic_DNA"/>
</dbReference>
<dbReference type="AlphaFoldDB" id="A0A811RZ96"/>